<dbReference type="CDD" id="cd17546">
    <property type="entry name" value="REC_hyHK_CKI1_RcsC-like"/>
    <property type="match status" value="1"/>
</dbReference>
<keyword evidence="15" id="KW-0175">Coiled coil</keyword>
<dbReference type="Pfam" id="PF00072">
    <property type="entry name" value="Response_reg"/>
    <property type="match status" value="1"/>
</dbReference>
<protein>
    <recommendedName>
        <fullName evidence="3">histidine kinase</fullName>
        <ecNumber evidence="3">2.7.13.3</ecNumber>
    </recommendedName>
</protein>
<evidence type="ECO:0000256" key="7">
    <source>
        <dbReference type="ARBA" id="ARBA00022679"/>
    </source>
</evidence>
<dbReference type="NCBIfam" id="TIGR02956">
    <property type="entry name" value="TMAO_torS"/>
    <property type="match status" value="1"/>
</dbReference>
<dbReference type="CDD" id="cd16922">
    <property type="entry name" value="HATPase_EvgS-ArcB-TorS-like"/>
    <property type="match status" value="1"/>
</dbReference>
<dbReference type="InterPro" id="IPR011006">
    <property type="entry name" value="CheY-like_superfamily"/>
</dbReference>
<evidence type="ECO:0000259" key="17">
    <source>
        <dbReference type="PROSITE" id="PS50109"/>
    </source>
</evidence>
<evidence type="ECO:0000256" key="6">
    <source>
        <dbReference type="ARBA" id="ARBA00022553"/>
    </source>
</evidence>
<dbReference type="Gene3D" id="1.10.287.130">
    <property type="match status" value="1"/>
</dbReference>
<feature type="domain" description="Response regulatory" evidence="18">
    <location>
        <begin position="749"/>
        <end position="870"/>
    </location>
</feature>
<keyword evidence="5" id="KW-0997">Cell inner membrane</keyword>
<evidence type="ECO:0000259" key="19">
    <source>
        <dbReference type="PROSITE" id="PS50885"/>
    </source>
</evidence>
<dbReference type="InterPro" id="IPR014302">
    <property type="entry name" value="Sig_transdc_His_kinase_TorS"/>
</dbReference>
<dbReference type="PIRSF" id="PIRSF036437">
    <property type="entry name" value="HK_TorS"/>
    <property type="match status" value="1"/>
</dbReference>
<dbReference type="SMART" id="SM00388">
    <property type="entry name" value="HisKA"/>
    <property type="match status" value="1"/>
</dbReference>
<keyword evidence="4" id="KW-1003">Cell membrane</keyword>
<dbReference type="SUPFAM" id="SSF52172">
    <property type="entry name" value="CheY-like"/>
    <property type="match status" value="1"/>
</dbReference>
<dbReference type="InterPro" id="IPR038188">
    <property type="entry name" value="TorS_sensor_sf"/>
</dbReference>
<dbReference type="InterPro" id="IPR036097">
    <property type="entry name" value="HisK_dim/P_sf"/>
</dbReference>
<dbReference type="Gene3D" id="1.20.58.920">
    <property type="match status" value="1"/>
</dbReference>
<dbReference type="Pfam" id="PF01627">
    <property type="entry name" value="Hpt"/>
    <property type="match status" value="1"/>
</dbReference>
<feature type="coiled-coil region" evidence="15">
    <location>
        <begin position="431"/>
        <end position="469"/>
    </location>
</feature>
<evidence type="ECO:0000256" key="14">
    <source>
        <dbReference type="PROSITE-ProRule" id="PRU00169"/>
    </source>
</evidence>
<evidence type="ECO:0000256" key="10">
    <source>
        <dbReference type="ARBA" id="ARBA00022840"/>
    </source>
</evidence>
<dbReference type="InterPro" id="IPR001789">
    <property type="entry name" value="Sig_transdc_resp-reg_receiver"/>
</dbReference>
<evidence type="ECO:0000256" key="16">
    <source>
        <dbReference type="SAM" id="Phobius"/>
    </source>
</evidence>
<keyword evidence="7" id="KW-0808">Transferase</keyword>
<comment type="subcellular location">
    <subcellularLocation>
        <location evidence="2">Cell inner membrane</location>
        <topology evidence="2">Multi-pass membrane protein</topology>
    </subcellularLocation>
</comment>
<sequence length="1027" mass="111975">MLAFGLLGSLLLLLVTLGSISLRGLQEADKYLYNRALPASEAASQLALSSSALAENAKQLGLTEDESQRQFVGRKLSIESATMLGEIKILKALEVNFDFSLEQSASEIIVDISKLGEQVGQRIAVSSDLQQQGRALVDAANKSTELLLAELAIVDSGILSKLSLAYPDAVGAEKTAQLLDTLIEQDLDTQERLNRALKIVHNIALIGQMFQSPELESGVYSLLGDLGTRSPEVLYSIPPQIAAPQNTGIDDQAKFEKAVSGVESRYLSSLASLAKIIRDPNRAKSLLEQFSVLQKLPDSIALQQEYTQFNRAQELQLQKITDKLDVLNDEVASTMQFRRLEAENARHEYLKQLSWSKAGLWVTGFLMFLVIFVVVYKVIYKGIALKLDAATKALAQLSLGNTAVTIDTQGDDELAAMASAIKAFKQKTDHNHKLQAELRETAAELYEHKQALEAKVEARTLELAEANIQLDKESKGHELARDMAEQANQAKSLFLATMSHEIRTPLNGLLGTLTLLGHSNLPPAQQQMLALSQYSGTLLQTVLNDILDFSRLEQRKLANEPRAVDINELLDQVLAIMLAGAGLAGLTLRGTHTDLPKWVFIDGPKLRQVLLNLLGNAIKFTPQGLVELTVVAVDNQLQFKVQDTGVGIDDTAMKKLFKAYSNESSKGRDRGTGLGLAISKQLVELMNSDACNYCNNQRLVSDISLSDEGVWVNSEVGRGSCFGFSLPLVICDGPDIEAQTQVTHVESKNILVIEDNKINAMVAQGFLAHLGHSSELAKSCEAARKMYRTDTAKQYDGIMLDIQLGDGSGVELLAELQAVNQLAGHKLDIAAFTAQLQADDMQHYQAKGFNLVLMKPLDMQALSNWLGTAKPLANETPLASIGPLANQKPLASIEPLASKKPLANKQPLIALDQISSNAKLLDEAQLQQDLSYLGLETVQELAELFKQTSEVHFTGLLQQGADVEHILHALKGSSANMGLGALAARCKALEKTGFNQHDYQMTEHDSLQQLWQASLAALEAWIAEQQG</sequence>
<keyword evidence="12" id="KW-0902">Two-component regulatory system</keyword>
<dbReference type="EC" id="2.7.13.3" evidence="3"/>
<dbReference type="Gene3D" id="3.30.565.10">
    <property type="entry name" value="Histidine kinase-like ATPase, C-terminal domain"/>
    <property type="match status" value="1"/>
</dbReference>
<dbReference type="PROSITE" id="PS50109">
    <property type="entry name" value="HIS_KIN"/>
    <property type="match status" value="1"/>
</dbReference>
<keyword evidence="8 16" id="KW-0812">Transmembrane</keyword>
<dbReference type="PANTHER" id="PTHR43047">
    <property type="entry name" value="TWO-COMPONENT HISTIDINE PROTEIN KINASE"/>
    <property type="match status" value="1"/>
</dbReference>
<keyword evidence="10" id="KW-0067">ATP-binding</keyword>
<dbReference type="InterPro" id="IPR003661">
    <property type="entry name" value="HisK_dim/P_dom"/>
</dbReference>
<dbReference type="InterPro" id="IPR003594">
    <property type="entry name" value="HATPase_dom"/>
</dbReference>
<organism evidence="20 21">
    <name type="scientific">Shewanella sairae</name>
    <dbReference type="NCBI Taxonomy" id="190310"/>
    <lineage>
        <taxon>Bacteria</taxon>
        <taxon>Pseudomonadati</taxon>
        <taxon>Pseudomonadota</taxon>
        <taxon>Gammaproteobacteria</taxon>
        <taxon>Alteromonadales</taxon>
        <taxon>Shewanellaceae</taxon>
        <taxon>Shewanella</taxon>
    </lineage>
</organism>
<keyword evidence="21" id="KW-1185">Reference proteome</keyword>
<evidence type="ECO:0000256" key="4">
    <source>
        <dbReference type="ARBA" id="ARBA00022475"/>
    </source>
</evidence>
<evidence type="ECO:0000256" key="2">
    <source>
        <dbReference type="ARBA" id="ARBA00004429"/>
    </source>
</evidence>
<dbReference type="SUPFAM" id="SSF47226">
    <property type="entry name" value="Histidine-containing phosphotransfer domain, HPT domain"/>
    <property type="match status" value="1"/>
</dbReference>
<dbReference type="Gene3D" id="3.40.50.2300">
    <property type="match status" value="1"/>
</dbReference>
<dbReference type="PRINTS" id="PR00344">
    <property type="entry name" value="BCTRLSENSOR"/>
</dbReference>
<evidence type="ECO:0000256" key="13">
    <source>
        <dbReference type="ARBA" id="ARBA00023136"/>
    </source>
</evidence>
<dbReference type="PROSITE" id="PS50110">
    <property type="entry name" value="RESPONSE_REGULATORY"/>
    <property type="match status" value="1"/>
</dbReference>
<evidence type="ECO:0000256" key="12">
    <source>
        <dbReference type="ARBA" id="ARBA00023012"/>
    </source>
</evidence>
<proteinExistence type="predicted"/>
<feature type="domain" description="Histidine kinase" evidence="17">
    <location>
        <begin position="497"/>
        <end position="730"/>
    </location>
</feature>
<keyword evidence="11 16" id="KW-1133">Transmembrane helix</keyword>
<dbReference type="Gene3D" id="1.20.120.160">
    <property type="entry name" value="HPT domain"/>
    <property type="match status" value="1"/>
</dbReference>
<dbReference type="InterPro" id="IPR005467">
    <property type="entry name" value="His_kinase_dom"/>
</dbReference>
<evidence type="ECO:0000259" key="18">
    <source>
        <dbReference type="PROSITE" id="PS50110"/>
    </source>
</evidence>
<evidence type="ECO:0000256" key="15">
    <source>
        <dbReference type="SAM" id="Coils"/>
    </source>
</evidence>
<accession>A0ABQ4PKI8</accession>
<dbReference type="RefSeq" id="WP_246616189.1">
    <property type="nucleotide sequence ID" value="NZ_BPEY01000057.1"/>
</dbReference>
<keyword evidence="9 20" id="KW-0418">Kinase</keyword>
<evidence type="ECO:0000256" key="11">
    <source>
        <dbReference type="ARBA" id="ARBA00022989"/>
    </source>
</evidence>
<dbReference type="Pfam" id="PF21689">
    <property type="entry name" value="TorS_sensor_domain"/>
    <property type="match status" value="1"/>
</dbReference>
<dbReference type="Gene3D" id="6.10.340.10">
    <property type="match status" value="1"/>
</dbReference>
<dbReference type="Proteomes" id="UP000887104">
    <property type="component" value="Unassembled WGS sequence"/>
</dbReference>
<dbReference type="Pfam" id="PF00512">
    <property type="entry name" value="HisKA"/>
    <property type="match status" value="1"/>
</dbReference>
<dbReference type="GO" id="GO:0016301">
    <property type="term" value="F:kinase activity"/>
    <property type="evidence" value="ECO:0007669"/>
    <property type="project" value="UniProtKB-KW"/>
</dbReference>
<dbReference type="InterPro" id="IPR008207">
    <property type="entry name" value="Sig_transdc_His_kin_Hpt_dom"/>
</dbReference>
<reference evidence="20" key="1">
    <citation type="submission" date="2021-05" db="EMBL/GenBank/DDBJ databases">
        <title>Molecular characterization for Shewanella algae harboring chromosomal blaOXA-55-like strains isolated from clinical and environment sample.</title>
        <authorList>
            <person name="Ohama Y."/>
            <person name="Aoki K."/>
            <person name="Harada S."/>
            <person name="Moriya K."/>
            <person name="Ishii Y."/>
            <person name="Tateda K."/>
        </authorList>
    </citation>
    <scope>NUCLEOTIDE SEQUENCE</scope>
    <source>
        <strain evidence="20">JCM 11563</strain>
    </source>
</reference>
<dbReference type="InterPro" id="IPR036641">
    <property type="entry name" value="HPT_dom_sf"/>
</dbReference>
<evidence type="ECO:0000256" key="5">
    <source>
        <dbReference type="ARBA" id="ARBA00022519"/>
    </source>
</evidence>
<evidence type="ECO:0000313" key="21">
    <source>
        <dbReference type="Proteomes" id="UP000887104"/>
    </source>
</evidence>
<dbReference type="EMBL" id="BPEY01000057">
    <property type="protein sequence ID" value="GIU48388.1"/>
    <property type="molecule type" value="Genomic_DNA"/>
</dbReference>
<evidence type="ECO:0000313" key="20">
    <source>
        <dbReference type="EMBL" id="GIU48388.1"/>
    </source>
</evidence>
<keyword evidence="13 16" id="KW-0472">Membrane</keyword>
<feature type="transmembrane region" description="Helical" evidence="16">
    <location>
        <begin position="358"/>
        <end position="379"/>
    </location>
</feature>
<dbReference type="Pfam" id="PF02518">
    <property type="entry name" value="HATPase_c"/>
    <property type="match status" value="1"/>
</dbReference>
<dbReference type="PROSITE" id="PS50885">
    <property type="entry name" value="HAMP"/>
    <property type="match status" value="1"/>
</dbReference>
<name>A0ABQ4PKI8_9GAMM</name>
<dbReference type="SMART" id="SM00387">
    <property type="entry name" value="HATPase_c"/>
    <property type="match status" value="1"/>
</dbReference>
<dbReference type="SUPFAM" id="SSF47384">
    <property type="entry name" value="Homodimeric domain of signal transducing histidine kinase"/>
    <property type="match status" value="1"/>
</dbReference>
<feature type="modified residue" description="4-aspartylphosphate" evidence="14">
    <location>
        <position position="801"/>
    </location>
</feature>
<dbReference type="CDD" id="cd00082">
    <property type="entry name" value="HisKA"/>
    <property type="match status" value="1"/>
</dbReference>
<dbReference type="SMART" id="SM00448">
    <property type="entry name" value="REC"/>
    <property type="match status" value="1"/>
</dbReference>
<keyword evidence="6 14" id="KW-0597">Phosphoprotein</keyword>
<evidence type="ECO:0000256" key="8">
    <source>
        <dbReference type="ARBA" id="ARBA00022692"/>
    </source>
</evidence>
<dbReference type="InterPro" id="IPR036890">
    <property type="entry name" value="HATPase_C_sf"/>
</dbReference>
<evidence type="ECO:0000256" key="3">
    <source>
        <dbReference type="ARBA" id="ARBA00012438"/>
    </source>
</evidence>
<keyword evidence="10" id="KW-0547">Nucleotide-binding</keyword>
<evidence type="ECO:0000256" key="1">
    <source>
        <dbReference type="ARBA" id="ARBA00000085"/>
    </source>
</evidence>
<feature type="domain" description="HAMP" evidence="19">
    <location>
        <begin position="381"/>
        <end position="433"/>
    </location>
</feature>
<comment type="caution">
    <text evidence="20">The sequence shown here is derived from an EMBL/GenBank/DDBJ whole genome shotgun (WGS) entry which is preliminary data.</text>
</comment>
<dbReference type="CDD" id="cd00088">
    <property type="entry name" value="HPT"/>
    <property type="match status" value="1"/>
</dbReference>
<dbReference type="InterPro" id="IPR003660">
    <property type="entry name" value="HAMP_dom"/>
</dbReference>
<gene>
    <name evidence="20" type="primary">torS</name>
    <name evidence="20" type="ORF">TUM4438_29640</name>
</gene>
<dbReference type="InterPro" id="IPR004358">
    <property type="entry name" value="Sig_transdc_His_kin-like_C"/>
</dbReference>
<comment type="catalytic activity">
    <reaction evidence="1">
        <text>ATP + protein L-histidine = ADP + protein N-phospho-L-histidine.</text>
        <dbReference type="EC" id="2.7.13.3"/>
    </reaction>
</comment>
<evidence type="ECO:0000256" key="9">
    <source>
        <dbReference type="ARBA" id="ARBA00022777"/>
    </source>
</evidence>
<dbReference type="SUPFAM" id="SSF55874">
    <property type="entry name" value="ATPase domain of HSP90 chaperone/DNA topoisomerase II/histidine kinase"/>
    <property type="match status" value="1"/>
</dbReference>